<dbReference type="EMBL" id="AJWJ01000188">
    <property type="protein sequence ID" value="KAF2073699.1"/>
    <property type="molecule type" value="Genomic_DNA"/>
</dbReference>
<dbReference type="PIRSF" id="PIRSF001473">
    <property type="entry name" value="FK506-bp_FPR3"/>
    <property type="match status" value="1"/>
</dbReference>
<dbReference type="InterPro" id="IPR036824">
    <property type="entry name" value="Nucleoplasmin_core_dom_sf"/>
</dbReference>
<dbReference type="Gene3D" id="2.60.120.340">
    <property type="entry name" value="Nucleoplasmin core domain"/>
    <property type="match status" value="1"/>
</dbReference>
<evidence type="ECO:0000313" key="8">
    <source>
        <dbReference type="EMBL" id="KAF2073699.1"/>
    </source>
</evidence>
<reference evidence="8" key="1">
    <citation type="submission" date="2020-01" db="EMBL/GenBank/DDBJ databases">
        <title>Development of genomics and gene disruption for Polysphondylium violaceum indicates a role for the polyketide synthase stlB in stalk morphogenesis.</title>
        <authorList>
            <person name="Narita B."/>
            <person name="Kawabe Y."/>
            <person name="Kin K."/>
            <person name="Saito T."/>
            <person name="Gibbs R."/>
            <person name="Kuspa A."/>
            <person name="Muzny D."/>
            <person name="Queller D."/>
            <person name="Richards S."/>
            <person name="Strassman J."/>
            <person name="Sucgang R."/>
            <person name="Worley K."/>
            <person name="Schaap P."/>
        </authorList>
    </citation>
    <scope>NUCLEOTIDE SEQUENCE</scope>
    <source>
        <strain evidence="8">QSvi11</strain>
    </source>
</reference>
<dbReference type="FunFam" id="3.10.50.40:FF:000006">
    <property type="entry name" value="Peptidyl-prolyl cis-trans isomerase"/>
    <property type="match status" value="1"/>
</dbReference>
<dbReference type="SUPFAM" id="SSF69203">
    <property type="entry name" value="Nucleoplasmin-like core domain"/>
    <property type="match status" value="1"/>
</dbReference>
<dbReference type="Pfam" id="PF17800">
    <property type="entry name" value="NPL"/>
    <property type="match status" value="1"/>
</dbReference>
<feature type="domain" description="PPIase FKBP-type" evidence="7">
    <location>
        <begin position="257"/>
        <end position="343"/>
    </location>
</feature>
<dbReference type="InterPro" id="IPR041232">
    <property type="entry name" value="NPL"/>
</dbReference>
<dbReference type="InterPro" id="IPR046357">
    <property type="entry name" value="PPIase_dom_sf"/>
</dbReference>
<dbReference type="Pfam" id="PF00254">
    <property type="entry name" value="FKBP_C"/>
    <property type="match status" value="1"/>
</dbReference>
<dbReference type="InterPro" id="IPR023566">
    <property type="entry name" value="PPIase_Fpr3/Fpr4-like"/>
</dbReference>
<evidence type="ECO:0000256" key="4">
    <source>
        <dbReference type="ARBA" id="ARBA00023235"/>
    </source>
</evidence>
<feature type="compositionally biased region" description="Basic and acidic residues" evidence="6">
    <location>
        <begin position="188"/>
        <end position="200"/>
    </location>
</feature>
<dbReference type="Proteomes" id="UP000695562">
    <property type="component" value="Unassembled WGS sequence"/>
</dbReference>
<dbReference type="Gene3D" id="3.10.50.40">
    <property type="match status" value="1"/>
</dbReference>
<feature type="compositionally biased region" description="Acidic residues" evidence="6">
    <location>
        <begin position="93"/>
        <end position="139"/>
    </location>
</feature>
<protein>
    <recommendedName>
        <fullName evidence="2 5">peptidylprolyl isomerase</fullName>
        <ecNumber evidence="2 5">5.2.1.8</ecNumber>
    </recommendedName>
</protein>
<dbReference type="PANTHER" id="PTHR43811">
    <property type="entry name" value="FKBP-TYPE PEPTIDYL-PROLYL CIS-TRANS ISOMERASE FKPA"/>
    <property type="match status" value="1"/>
</dbReference>
<dbReference type="EC" id="5.2.1.8" evidence="2 5"/>
<keyword evidence="3 5" id="KW-0697">Rotamase</keyword>
<evidence type="ECO:0000256" key="2">
    <source>
        <dbReference type="ARBA" id="ARBA00013194"/>
    </source>
</evidence>
<sequence>MFWGLEVNKSVKFQTPFDLHITTACLDASAKGTERTVVQVEYEGKTYAICSLSVNGIASATLDTNFEQGKEIAFKVSGNNTVHLTGYFVDSMLADDSDDEEDSQEESDEEINSDEIDFEEGAEDDDEDEEEEDEEDEDEQKVLAATVAAALNKRKLEINQNKEPQTKKNKIEQPAVTKAQTTAAASPAKKEQTPTKKEQTPTKVQPAAKPAASPAKKPAAVPAQSPKAEEKKGKVTLKNGLQYEDIQIGTGPTPVAGKRIAVKYIGKLQNGKTFDSSLNKPFSFRLGVGEVIKGWDLGFAGMKVGGKRRLVIPSNLGYGPQGAPPSIPGNATLIFDVELCKTT</sequence>
<dbReference type="OrthoDB" id="19107at2759"/>
<proteinExistence type="predicted"/>
<feature type="region of interest" description="Disordered" evidence="6">
    <location>
        <begin position="154"/>
        <end position="233"/>
    </location>
</feature>
<feature type="region of interest" description="Disordered" evidence="6">
    <location>
        <begin position="92"/>
        <end position="140"/>
    </location>
</feature>
<evidence type="ECO:0000256" key="1">
    <source>
        <dbReference type="ARBA" id="ARBA00000971"/>
    </source>
</evidence>
<gene>
    <name evidence="8" type="ORF">CYY_004987</name>
</gene>
<comment type="catalytic activity">
    <reaction evidence="1 5">
        <text>[protein]-peptidylproline (omega=180) = [protein]-peptidylproline (omega=0)</text>
        <dbReference type="Rhea" id="RHEA:16237"/>
        <dbReference type="Rhea" id="RHEA-COMP:10747"/>
        <dbReference type="Rhea" id="RHEA-COMP:10748"/>
        <dbReference type="ChEBI" id="CHEBI:83833"/>
        <dbReference type="ChEBI" id="CHEBI:83834"/>
        <dbReference type="EC" id="5.2.1.8"/>
    </reaction>
</comment>
<dbReference type="PANTHER" id="PTHR43811:SF19">
    <property type="entry name" value="39 KDA FK506-BINDING NUCLEAR PROTEIN"/>
    <property type="match status" value="1"/>
</dbReference>
<evidence type="ECO:0000256" key="5">
    <source>
        <dbReference type="PROSITE-ProRule" id="PRU00277"/>
    </source>
</evidence>
<evidence type="ECO:0000256" key="6">
    <source>
        <dbReference type="SAM" id="MobiDB-lite"/>
    </source>
</evidence>
<organism evidence="8 9">
    <name type="scientific">Polysphondylium violaceum</name>
    <dbReference type="NCBI Taxonomy" id="133409"/>
    <lineage>
        <taxon>Eukaryota</taxon>
        <taxon>Amoebozoa</taxon>
        <taxon>Evosea</taxon>
        <taxon>Eumycetozoa</taxon>
        <taxon>Dictyostelia</taxon>
        <taxon>Dictyosteliales</taxon>
        <taxon>Dictyosteliaceae</taxon>
        <taxon>Polysphondylium</taxon>
    </lineage>
</organism>
<evidence type="ECO:0000313" key="9">
    <source>
        <dbReference type="Proteomes" id="UP000695562"/>
    </source>
</evidence>
<dbReference type="GO" id="GO:0003755">
    <property type="term" value="F:peptidyl-prolyl cis-trans isomerase activity"/>
    <property type="evidence" value="ECO:0007669"/>
    <property type="project" value="UniProtKB-KW"/>
</dbReference>
<dbReference type="AlphaFoldDB" id="A0A8J4PVW0"/>
<dbReference type="GO" id="GO:0000785">
    <property type="term" value="C:chromatin"/>
    <property type="evidence" value="ECO:0007669"/>
    <property type="project" value="TreeGrafter"/>
</dbReference>
<evidence type="ECO:0000256" key="3">
    <source>
        <dbReference type="ARBA" id="ARBA00023110"/>
    </source>
</evidence>
<dbReference type="PROSITE" id="PS50059">
    <property type="entry name" value="FKBP_PPIASE"/>
    <property type="match status" value="1"/>
</dbReference>
<comment type="caution">
    <text evidence="8">The sequence shown here is derived from an EMBL/GenBank/DDBJ whole genome shotgun (WGS) entry which is preliminary data.</text>
</comment>
<keyword evidence="4 5" id="KW-0413">Isomerase</keyword>
<dbReference type="GO" id="GO:0005730">
    <property type="term" value="C:nucleolus"/>
    <property type="evidence" value="ECO:0007669"/>
    <property type="project" value="TreeGrafter"/>
</dbReference>
<name>A0A8J4PVW0_9MYCE</name>
<dbReference type="SUPFAM" id="SSF54534">
    <property type="entry name" value="FKBP-like"/>
    <property type="match status" value="1"/>
</dbReference>
<keyword evidence="9" id="KW-1185">Reference proteome</keyword>
<accession>A0A8J4PVW0</accession>
<feature type="compositionally biased region" description="Low complexity" evidence="6">
    <location>
        <begin position="201"/>
        <end position="226"/>
    </location>
</feature>
<evidence type="ECO:0000259" key="7">
    <source>
        <dbReference type="PROSITE" id="PS50059"/>
    </source>
</evidence>
<dbReference type="InterPro" id="IPR001179">
    <property type="entry name" value="PPIase_FKBP_dom"/>
</dbReference>